<feature type="region of interest" description="Disordered" evidence="1">
    <location>
        <begin position="1"/>
        <end position="29"/>
    </location>
</feature>
<dbReference type="EMBL" id="BGPR01053193">
    <property type="protein sequence ID" value="GBO29982.1"/>
    <property type="molecule type" value="Genomic_DNA"/>
</dbReference>
<sequence length="94" mass="10168">MDGTRQSEPSSDDEDDACAGTPLTSQTGGRFTSTYVLAHKRPLHDGCSVESGLKPLGSEADSLPIGHRRYKNFQEKIFISNVIRDLMPSISADG</sequence>
<name>A0A4Y2VZ55_ARAVE</name>
<reference evidence="2 3" key="1">
    <citation type="journal article" date="2019" name="Sci. Rep.">
        <title>Orb-weaving spider Araneus ventricosus genome elucidates the spidroin gene catalogue.</title>
        <authorList>
            <person name="Kono N."/>
            <person name="Nakamura H."/>
            <person name="Ohtoshi R."/>
            <person name="Moran D.A.P."/>
            <person name="Shinohara A."/>
            <person name="Yoshida Y."/>
            <person name="Fujiwara M."/>
            <person name="Mori M."/>
            <person name="Tomita M."/>
            <person name="Arakawa K."/>
        </authorList>
    </citation>
    <scope>NUCLEOTIDE SEQUENCE [LARGE SCALE GENOMIC DNA]</scope>
</reference>
<proteinExistence type="predicted"/>
<gene>
    <name evidence="2" type="ORF">AVEN_85774_1</name>
</gene>
<dbReference type="Proteomes" id="UP000499080">
    <property type="component" value="Unassembled WGS sequence"/>
</dbReference>
<evidence type="ECO:0000256" key="1">
    <source>
        <dbReference type="SAM" id="MobiDB-lite"/>
    </source>
</evidence>
<evidence type="ECO:0000313" key="3">
    <source>
        <dbReference type="Proteomes" id="UP000499080"/>
    </source>
</evidence>
<dbReference type="AlphaFoldDB" id="A0A4Y2VZ55"/>
<accession>A0A4Y2VZ55</accession>
<organism evidence="2 3">
    <name type="scientific">Araneus ventricosus</name>
    <name type="common">Orbweaver spider</name>
    <name type="synonym">Epeira ventricosa</name>
    <dbReference type="NCBI Taxonomy" id="182803"/>
    <lineage>
        <taxon>Eukaryota</taxon>
        <taxon>Metazoa</taxon>
        <taxon>Ecdysozoa</taxon>
        <taxon>Arthropoda</taxon>
        <taxon>Chelicerata</taxon>
        <taxon>Arachnida</taxon>
        <taxon>Araneae</taxon>
        <taxon>Araneomorphae</taxon>
        <taxon>Entelegynae</taxon>
        <taxon>Araneoidea</taxon>
        <taxon>Araneidae</taxon>
        <taxon>Araneus</taxon>
    </lineage>
</organism>
<keyword evidence="3" id="KW-1185">Reference proteome</keyword>
<protein>
    <submittedName>
        <fullName evidence="2">Uncharacterized protein</fullName>
    </submittedName>
</protein>
<evidence type="ECO:0000313" key="2">
    <source>
        <dbReference type="EMBL" id="GBO29982.1"/>
    </source>
</evidence>
<comment type="caution">
    <text evidence="2">The sequence shown here is derived from an EMBL/GenBank/DDBJ whole genome shotgun (WGS) entry which is preliminary data.</text>
</comment>